<evidence type="ECO:0000256" key="3">
    <source>
        <dbReference type="ARBA" id="ARBA00022801"/>
    </source>
</evidence>
<reference evidence="7" key="1">
    <citation type="submission" date="2023-03" db="EMBL/GenBank/DDBJ databases">
        <title>Actinorhabdospora filicis NBRC 111898.</title>
        <authorList>
            <person name="Ichikawa N."/>
            <person name="Sato H."/>
            <person name="Tonouchi N."/>
        </authorList>
    </citation>
    <scope>NUCLEOTIDE SEQUENCE</scope>
    <source>
        <strain evidence="7">NBRC 111898</strain>
    </source>
</reference>
<dbReference type="PROSITE" id="PS50106">
    <property type="entry name" value="PDZ"/>
    <property type="match status" value="1"/>
</dbReference>
<keyword evidence="5" id="KW-1133">Transmembrane helix</keyword>
<dbReference type="RefSeq" id="WP_285667441.1">
    <property type="nucleotide sequence ID" value="NZ_BSTX01000008.1"/>
</dbReference>
<feature type="transmembrane region" description="Helical" evidence="5">
    <location>
        <begin position="103"/>
        <end position="129"/>
    </location>
</feature>
<dbReference type="Gene3D" id="2.40.10.10">
    <property type="entry name" value="Trypsin-like serine proteases"/>
    <property type="match status" value="2"/>
</dbReference>
<feature type="region of interest" description="Disordered" evidence="4">
    <location>
        <begin position="1"/>
        <end position="98"/>
    </location>
</feature>
<evidence type="ECO:0000256" key="2">
    <source>
        <dbReference type="ARBA" id="ARBA00022670"/>
    </source>
</evidence>
<dbReference type="SUPFAM" id="SSF50156">
    <property type="entry name" value="PDZ domain-like"/>
    <property type="match status" value="1"/>
</dbReference>
<feature type="domain" description="PDZ" evidence="6">
    <location>
        <begin position="353"/>
        <end position="432"/>
    </location>
</feature>
<evidence type="ECO:0000256" key="5">
    <source>
        <dbReference type="SAM" id="Phobius"/>
    </source>
</evidence>
<dbReference type="AlphaFoldDB" id="A0A9W6ST56"/>
<evidence type="ECO:0000256" key="1">
    <source>
        <dbReference type="ARBA" id="ARBA00010541"/>
    </source>
</evidence>
<gene>
    <name evidence="7" type="ORF">Afil01_66800</name>
</gene>
<keyword evidence="5" id="KW-0812">Transmembrane</keyword>
<dbReference type="PANTHER" id="PTHR43343:SF3">
    <property type="entry name" value="PROTEASE DO-LIKE 8, CHLOROPLASTIC"/>
    <property type="match status" value="1"/>
</dbReference>
<comment type="caution">
    <text evidence="7">The sequence shown here is derived from an EMBL/GenBank/DDBJ whole genome shotgun (WGS) entry which is preliminary data.</text>
</comment>
<dbReference type="InterPro" id="IPR036034">
    <property type="entry name" value="PDZ_sf"/>
</dbReference>
<dbReference type="EMBL" id="BSTX01000008">
    <property type="protein sequence ID" value="GLZ81873.1"/>
    <property type="molecule type" value="Genomic_DNA"/>
</dbReference>
<proteinExistence type="inferred from homology"/>
<dbReference type="Pfam" id="PF13365">
    <property type="entry name" value="Trypsin_2"/>
    <property type="match status" value="1"/>
</dbReference>
<keyword evidence="3" id="KW-0378">Hydrolase</keyword>
<dbReference type="PANTHER" id="PTHR43343">
    <property type="entry name" value="PEPTIDASE S12"/>
    <property type="match status" value="1"/>
</dbReference>
<keyword evidence="5" id="KW-0472">Membrane</keyword>
<dbReference type="GO" id="GO:0006508">
    <property type="term" value="P:proteolysis"/>
    <property type="evidence" value="ECO:0007669"/>
    <property type="project" value="UniProtKB-KW"/>
</dbReference>
<dbReference type="InterPro" id="IPR001478">
    <property type="entry name" value="PDZ"/>
</dbReference>
<dbReference type="GO" id="GO:0004252">
    <property type="term" value="F:serine-type endopeptidase activity"/>
    <property type="evidence" value="ECO:0007669"/>
    <property type="project" value="InterPro"/>
</dbReference>
<comment type="similarity">
    <text evidence="1">Belongs to the peptidase S1C family.</text>
</comment>
<evidence type="ECO:0000313" key="7">
    <source>
        <dbReference type="EMBL" id="GLZ81873.1"/>
    </source>
</evidence>
<dbReference type="InterPro" id="IPR051201">
    <property type="entry name" value="Chloro_Bact_Ser_Proteases"/>
</dbReference>
<accession>A0A9W6ST56</accession>
<keyword evidence="2" id="KW-0645">Protease</keyword>
<evidence type="ECO:0000256" key="4">
    <source>
        <dbReference type="SAM" id="MobiDB-lite"/>
    </source>
</evidence>
<organism evidence="7 8">
    <name type="scientific">Actinorhabdospora filicis</name>
    <dbReference type="NCBI Taxonomy" id="1785913"/>
    <lineage>
        <taxon>Bacteria</taxon>
        <taxon>Bacillati</taxon>
        <taxon>Actinomycetota</taxon>
        <taxon>Actinomycetes</taxon>
        <taxon>Micromonosporales</taxon>
        <taxon>Micromonosporaceae</taxon>
        <taxon>Actinorhabdospora</taxon>
    </lineage>
</organism>
<keyword evidence="8" id="KW-1185">Reference proteome</keyword>
<dbReference type="SMART" id="SM00228">
    <property type="entry name" value="PDZ"/>
    <property type="match status" value="1"/>
</dbReference>
<evidence type="ECO:0000259" key="6">
    <source>
        <dbReference type="PROSITE" id="PS50106"/>
    </source>
</evidence>
<dbReference type="Gene3D" id="2.30.42.10">
    <property type="match status" value="1"/>
</dbReference>
<protein>
    <recommendedName>
        <fullName evidence="6">PDZ domain-containing protein</fullName>
    </recommendedName>
</protein>
<dbReference type="Proteomes" id="UP001165079">
    <property type="component" value="Unassembled WGS sequence"/>
</dbReference>
<dbReference type="InterPro" id="IPR001940">
    <property type="entry name" value="Peptidase_S1C"/>
</dbReference>
<dbReference type="SUPFAM" id="SSF50494">
    <property type="entry name" value="Trypsin-like serine proteases"/>
    <property type="match status" value="1"/>
</dbReference>
<dbReference type="PRINTS" id="PR00834">
    <property type="entry name" value="PROTEASES2C"/>
</dbReference>
<evidence type="ECO:0000313" key="8">
    <source>
        <dbReference type="Proteomes" id="UP001165079"/>
    </source>
</evidence>
<dbReference type="InterPro" id="IPR009003">
    <property type="entry name" value="Peptidase_S1_PA"/>
</dbReference>
<sequence length="448" mass="44643">MTDGVNPAGTNPGGPVYGQPYPGTPGSPVYPPVAAPLSPPAPPPPPAPTGDSPWWAQNAQSDPWRDPGASASVVHTAPPAGPPTDPAAAMPDSPRTPEPRKNVMGLVFTVALITALLAGGLGATIGVLAARNGPGTTSGGAPPVDRPVGSVADVVRQVTPSVVTILIKGKEGEGNGSGLVISADGYIITNNHVANPSDLHNVKLTVVFADGSSEPAEFKGSSKESDIAVVKVNRSGLQPVTFGDSEQLAVGDPVLAIGAPLGLSGTVTQGIISALDRPVVAGEADESSVTAAIQTDAAINPGNSGGPLFDASGRAIGVNASIATFANSDGKGGNMGLGFSIPINLANRIAQEIIADGKPSRTVIGIETSDNGNAAGVKVKNVVNPGPAATAGIVAGDVITTFNGRHLTSPVDLVALVRKYAPNTVVQIGFKHGSEDKQVAVTLAADGD</sequence>
<dbReference type="InterPro" id="IPR043504">
    <property type="entry name" value="Peptidase_S1_PA_chymotrypsin"/>
</dbReference>
<name>A0A9W6ST56_9ACTN</name>
<feature type="compositionally biased region" description="Pro residues" evidence="4">
    <location>
        <begin position="22"/>
        <end position="48"/>
    </location>
</feature>
<dbReference type="Pfam" id="PF13180">
    <property type="entry name" value="PDZ_2"/>
    <property type="match status" value="1"/>
</dbReference>